<keyword evidence="2" id="KW-0547">Nucleotide-binding</keyword>
<dbReference type="OMA" id="CRDVIMT"/>
<evidence type="ECO:0000313" key="6">
    <source>
        <dbReference type="EMBL" id="EDO28108.1"/>
    </source>
</evidence>
<dbReference type="InterPro" id="IPR037607">
    <property type="entry name" value="DGK"/>
</dbReference>
<evidence type="ECO:0000256" key="2">
    <source>
        <dbReference type="ARBA" id="ARBA00022741"/>
    </source>
</evidence>
<accession>A7T7E4</accession>
<evidence type="ECO:0000256" key="4">
    <source>
        <dbReference type="ARBA" id="ARBA00022840"/>
    </source>
</evidence>
<feature type="domain" description="Diacylglycerol kinase accessory" evidence="5">
    <location>
        <begin position="2"/>
        <end position="56"/>
    </location>
</feature>
<keyword evidence="4" id="KW-0067">ATP-binding</keyword>
<dbReference type="GO" id="GO:0007200">
    <property type="term" value="P:phospholipase C-activating G protein-coupled receptor signaling pathway"/>
    <property type="evidence" value="ECO:0007669"/>
    <property type="project" value="InterPro"/>
</dbReference>
<keyword evidence="1" id="KW-0808">Transferase</keyword>
<dbReference type="PANTHER" id="PTHR11255:SF80">
    <property type="entry name" value="EYE-SPECIFIC DIACYLGLYCEROL KINASE"/>
    <property type="match status" value="1"/>
</dbReference>
<keyword evidence="7" id="KW-1185">Reference proteome</keyword>
<evidence type="ECO:0000256" key="3">
    <source>
        <dbReference type="ARBA" id="ARBA00022777"/>
    </source>
</evidence>
<evidence type="ECO:0000259" key="5">
    <source>
        <dbReference type="Pfam" id="PF00609"/>
    </source>
</evidence>
<dbReference type="Proteomes" id="UP000001593">
    <property type="component" value="Unassembled WGS sequence"/>
</dbReference>
<organism evidence="6 7">
    <name type="scientific">Nematostella vectensis</name>
    <name type="common">Starlet sea anemone</name>
    <dbReference type="NCBI Taxonomy" id="45351"/>
    <lineage>
        <taxon>Eukaryota</taxon>
        <taxon>Metazoa</taxon>
        <taxon>Cnidaria</taxon>
        <taxon>Anthozoa</taxon>
        <taxon>Hexacorallia</taxon>
        <taxon>Actiniaria</taxon>
        <taxon>Edwardsiidae</taxon>
        <taxon>Nematostella</taxon>
    </lineage>
</organism>
<evidence type="ECO:0000313" key="7">
    <source>
        <dbReference type="Proteomes" id="UP000001593"/>
    </source>
</evidence>
<dbReference type="EMBL" id="DS472021">
    <property type="protein sequence ID" value="EDO28108.1"/>
    <property type="molecule type" value="Genomic_DNA"/>
</dbReference>
<dbReference type="PhylomeDB" id="A7T7E4"/>
<feature type="non-terminal residue" evidence="6">
    <location>
        <position position="1"/>
    </location>
</feature>
<dbReference type="InterPro" id="IPR016064">
    <property type="entry name" value="NAD/diacylglycerol_kinase_sf"/>
</dbReference>
<sequence>EFLPQRSDDGYIEVLALTSATLATTRVGGHGERLAQCRDVIMTTSKSIPMQVDGEPCRLQPSRIRISVRNQADMIQKVKVSNNK</sequence>
<gene>
    <name evidence="6" type="ORF">NEMVEDRAFT_v1g148792</name>
</gene>
<dbReference type="InterPro" id="IPR000756">
    <property type="entry name" value="Diacylglycerol_kin_accessory"/>
</dbReference>
<dbReference type="InParanoid" id="A7T7E4"/>
<dbReference type="AlphaFoldDB" id="A7T7E4"/>
<dbReference type="Pfam" id="PF00609">
    <property type="entry name" value="DAGK_acc"/>
    <property type="match status" value="1"/>
</dbReference>
<dbReference type="PANTHER" id="PTHR11255">
    <property type="entry name" value="DIACYLGLYCEROL KINASE"/>
    <property type="match status" value="1"/>
</dbReference>
<dbReference type="eggNOG" id="KOG0782">
    <property type="taxonomic scope" value="Eukaryota"/>
</dbReference>
<evidence type="ECO:0000256" key="1">
    <source>
        <dbReference type="ARBA" id="ARBA00022679"/>
    </source>
</evidence>
<proteinExistence type="predicted"/>
<reference evidence="6 7" key="1">
    <citation type="journal article" date="2007" name="Science">
        <title>Sea anemone genome reveals ancestral eumetazoan gene repertoire and genomic organization.</title>
        <authorList>
            <person name="Putnam N.H."/>
            <person name="Srivastava M."/>
            <person name="Hellsten U."/>
            <person name="Dirks B."/>
            <person name="Chapman J."/>
            <person name="Salamov A."/>
            <person name="Terry A."/>
            <person name="Shapiro H."/>
            <person name="Lindquist E."/>
            <person name="Kapitonov V.V."/>
            <person name="Jurka J."/>
            <person name="Genikhovich G."/>
            <person name="Grigoriev I.V."/>
            <person name="Lucas S.M."/>
            <person name="Steele R.E."/>
            <person name="Finnerty J.R."/>
            <person name="Technau U."/>
            <person name="Martindale M.Q."/>
            <person name="Rokhsar D.S."/>
        </authorList>
    </citation>
    <scope>NUCLEOTIDE SEQUENCE [LARGE SCALE GENOMIC DNA]</scope>
    <source>
        <strain evidence="7">CH2 X CH6</strain>
    </source>
</reference>
<dbReference type="KEGG" id="nve:5498510"/>
<dbReference type="GO" id="GO:0004143">
    <property type="term" value="F:ATP-dependent diacylglycerol kinase activity"/>
    <property type="evidence" value="ECO:0007669"/>
    <property type="project" value="InterPro"/>
</dbReference>
<dbReference type="HOGENOM" id="CLU_2534001_0_0_1"/>
<dbReference type="SUPFAM" id="SSF111331">
    <property type="entry name" value="NAD kinase/diacylglycerol kinase-like"/>
    <property type="match status" value="1"/>
</dbReference>
<protein>
    <recommendedName>
        <fullName evidence="5">Diacylglycerol kinase accessory domain-containing protein</fullName>
    </recommendedName>
</protein>
<name>A7T7E4_NEMVE</name>
<keyword evidence="3" id="KW-0418">Kinase</keyword>
<dbReference type="GO" id="GO:0005524">
    <property type="term" value="F:ATP binding"/>
    <property type="evidence" value="ECO:0007669"/>
    <property type="project" value="UniProtKB-KW"/>
</dbReference>